<evidence type="ECO:0000313" key="3">
    <source>
        <dbReference type="EMBL" id="QEX18579.1"/>
    </source>
</evidence>
<sequence>MLGRGVSRKLRSQPPESFWGDSLPILHRADAVIANLESPITTSADRWRRTWKFFHFKADPEAVRILTAGNVRFLCLANNHMLDYGEGGLLDTLEALDRAGIRHAGAGGTLAEASRSSILDLPRLKVGLIAATDNMPEFAATPERPGTNHLRFGSPSSLDWIERSVSDLRRAGAGLIVLSVHWGPNMRIKPNKSFRRFAHAAIERGVDVLHGHSAHVVQAIERHGRGVILYDTGNFIDDYWKFPFRYTTWSFIFNLIVEDGRPARLQLVPILIHGSPLGVATGEVMQAITKNMRSLCSAFGTTLADGEDGLEIALS</sequence>
<evidence type="ECO:0000313" key="4">
    <source>
        <dbReference type="Proteomes" id="UP000326202"/>
    </source>
</evidence>
<dbReference type="Gene3D" id="3.60.21.10">
    <property type="match status" value="1"/>
</dbReference>
<organism evidence="3 4">
    <name type="scientific">Hypericibacter terrae</name>
    <dbReference type="NCBI Taxonomy" id="2602015"/>
    <lineage>
        <taxon>Bacteria</taxon>
        <taxon>Pseudomonadati</taxon>
        <taxon>Pseudomonadota</taxon>
        <taxon>Alphaproteobacteria</taxon>
        <taxon>Rhodospirillales</taxon>
        <taxon>Dongiaceae</taxon>
        <taxon>Hypericibacter</taxon>
    </lineage>
</organism>
<proteinExistence type="inferred from homology"/>
<dbReference type="SUPFAM" id="SSF56300">
    <property type="entry name" value="Metallo-dependent phosphatases"/>
    <property type="match status" value="1"/>
</dbReference>
<comment type="similarity">
    <text evidence="1">Belongs to the CapA family.</text>
</comment>
<dbReference type="InterPro" id="IPR019079">
    <property type="entry name" value="Capsule_synth_CapA"/>
</dbReference>
<accession>A0A5J6MMI6</accession>
<dbReference type="PANTHER" id="PTHR33393">
    <property type="entry name" value="POLYGLUTAMINE SYNTHESIS ACCESSORY PROTEIN RV0574C-RELATED"/>
    <property type="match status" value="1"/>
</dbReference>
<dbReference type="SMART" id="SM00854">
    <property type="entry name" value="PGA_cap"/>
    <property type="match status" value="1"/>
</dbReference>
<name>A0A5J6MMI6_9PROT</name>
<feature type="domain" description="Capsule synthesis protein CapA" evidence="2">
    <location>
        <begin position="1"/>
        <end position="239"/>
    </location>
</feature>
<dbReference type="Pfam" id="PF09587">
    <property type="entry name" value="PGA_cap"/>
    <property type="match status" value="1"/>
</dbReference>
<dbReference type="Proteomes" id="UP000326202">
    <property type="component" value="Chromosome"/>
</dbReference>
<dbReference type="AlphaFoldDB" id="A0A5J6MMI6"/>
<dbReference type="InterPro" id="IPR029052">
    <property type="entry name" value="Metallo-depent_PP-like"/>
</dbReference>
<dbReference type="KEGG" id="htq:FRZ44_38860"/>
<reference evidence="3 4" key="1">
    <citation type="submission" date="2019-08" db="EMBL/GenBank/DDBJ databases">
        <title>Hyperibacter terrae gen. nov., sp. nov. and Hyperibacter viscosus sp. nov., two new members in the family Rhodospirillaceae isolated from the rhizosphere of Hypericum perforatum.</title>
        <authorList>
            <person name="Noviana Z."/>
        </authorList>
    </citation>
    <scope>NUCLEOTIDE SEQUENCE [LARGE SCALE GENOMIC DNA]</scope>
    <source>
        <strain evidence="3 4">R5913</strain>
    </source>
</reference>
<dbReference type="PANTHER" id="PTHR33393:SF11">
    <property type="entry name" value="POLYGLUTAMINE SYNTHESIS ACCESSORY PROTEIN RV0574C-RELATED"/>
    <property type="match status" value="1"/>
</dbReference>
<dbReference type="CDD" id="cd07381">
    <property type="entry name" value="MPP_CapA"/>
    <property type="match status" value="1"/>
</dbReference>
<dbReference type="InterPro" id="IPR052169">
    <property type="entry name" value="CW_Biosynth-Accessory"/>
</dbReference>
<dbReference type="EMBL" id="CP042906">
    <property type="protein sequence ID" value="QEX18579.1"/>
    <property type="molecule type" value="Genomic_DNA"/>
</dbReference>
<keyword evidence="4" id="KW-1185">Reference proteome</keyword>
<protein>
    <recommendedName>
        <fullName evidence="2">Capsule synthesis protein CapA domain-containing protein</fullName>
    </recommendedName>
</protein>
<gene>
    <name evidence="3" type="ORF">FRZ44_38860</name>
</gene>
<evidence type="ECO:0000256" key="1">
    <source>
        <dbReference type="ARBA" id="ARBA00005662"/>
    </source>
</evidence>
<evidence type="ECO:0000259" key="2">
    <source>
        <dbReference type="SMART" id="SM00854"/>
    </source>
</evidence>